<dbReference type="EMBL" id="AEAG01001793">
    <property type="protein sequence ID" value="EGH25990.1"/>
    <property type="molecule type" value="Genomic_DNA"/>
</dbReference>
<dbReference type="AlphaFoldDB" id="A0A656GKY6"/>
<evidence type="ECO:0000313" key="2">
    <source>
        <dbReference type="Proteomes" id="UP000003465"/>
    </source>
</evidence>
<dbReference type="Proteomes" id="UP000003465">
    <property type="component" value="Unassembled WGS sequence"/>
</dbReference>
<proteinExistence type="predicted"/>
<reference evidence="1 2" key="1">
    <citation type="journal article" date="2011" name="PLoS Pathog.">
        <title>Dynamic evolution of pathogenicity revealed by sequencing and comparative genomics of 19 Pseudomonas syringae isolates.</title>
        <authorList>
            <person name="Baltrus D.A."/>
            <person name="Nishimura M.T."/>
            <person name="Romanchuk A."/>
            <person name="Chang J.H."/>
            <person name="Mukhtar M.S."/>
            <person name="Cherkis K."/>
            <person name="Roach J."/>
            <person name="Grant S.R."/>
            <person name="Jones C.D."/>
            <person name="Dangl J.L."/>
        </authorList>
    </citation>
    <scope>NUCLEOTIDE SEQUENCE [LARGE SCALE GENOMIC DNA]</scope>
    <source>
        <strain evidence="1 2">301020</strain>
    </source>
</reference>
<comment type="caution">
    <text evidence="1">The sequence shown here is derived from an EMBL/GenBank/DDBJ whole genome shotgun (WGS) entry which is preliminary data.</text>
</comment>
<organism evidence="1 2">
    <name type="scientific">Pseudomonas amygdali pv. mori str. 301020</name>
    <dbReference type="NCBI Taxonomy" id="629261"/>
    <lineage>
        <taxon>Bacteria</taxon>
        <taxon>Pseudomonadati</taxon>
        <taxon>Pseudomonadota</taxon>
        <taxon>Gammaproteobacteria</taxon>
        <taxon>Pseudomonadales</taxon>
        <taxon>Pseudomonadaceae</taxon>
        <taxon>Pseudomonas</taxon>
        <taxon>Pseudomonas amygdali</taxon>
    </lineage>
</organism>
<accession>A0A656GKY6</accession>
<gene>
    <name evidence="1" type="ORF">PSYMO_33050</name>
</gene>
<feature type="non-terminal residue" evidence="1">
    <location>
        <position position="1"/>
    </location>
</feature>
<name>A0A656GKY6_PSEA0</name>
<protein>
    <submittedName>
        <fullName evidence="1">Uncharacterized protein</fullName>
    </submittedName>
</protein>
<evidence type="ECO:0000313" key="1">
    <source>
        <dbReference type="EMBL" id="EGH25990.1"/>
    </source>
</evidence>
<sequence>KRPPLRVDQHQSATGQPLRADIVVIQLAALNELKTVPM</sequence>